<feature type="region of interest" description="Disordered" evidence="1">
    <location>
        <begin position="68"/>
        <end position="88"/>
    </location>
</feature>
<organism evidence="2 3">
    <name type="scientific">Purpureocillium lilacinum</name>
    <name type="common">Paecilomyces lilacinus</name>
    <dbReference type="NCBI Taxonomy" id="33203"/>
    <lineage>
        <taxon>Eukaryota</taxon>
        <taxon>Fungi</taxon>
        <taxon>Dikarya</taxon>
        <taxon>Ascomycota</taxon>
        <taxon>Pezizomycotina</taxon>
        <taxon>Sordariomycetes</taxon>
        <taxon>Hypocreomycetidae</taxon>
        <taxon>Hypocreales</taxon>
        <taxon>Ophiocordycipitaceae</taxon>
        <taxon>Purpureocillium</taxon>
    </lineage>
</organism>
<protein>
    <submittedName>
        <fullName evidence="2">Uncharacterized protein</fullName>
    </submittedName>
</protein>
<proteinExistence type="predicted"/>
<dbReference type="Proteomes" id="UP000245956">
    <property type="component" value="Unassembled WGS sequence"/>
</dbReference>
<accession>A0A2U3DQ75</accession>
<evidence type="ECO:0000313" key="2">
    <source>
        <dbReference type="EMBL" id="PWI64396.1"/>
    </source>
</evidence>
<dbReference type="AlphaFoldDB" id="A0A2U3DQ75"/>
<name>A0A2U3DQ75_PURLI</name>
<evidence type="ECO:0000256" key="1">
    <source>
        <dbReference type="SAM" id="MobiDB-lite"/>
    </source>
</evidence>
<gene>
    <name evidence="2" type="ORF">PCL_10509</name>
</gene>
<sequence>MATVRGLYSMARHSLPWTLGEPGFNNRGQPIIHNIAQKLGCIRPCSDMNLPLQSTPPKDVARKTELASQLEGWQKAPHGTTYSRSSYDRSDWLSSSKIESKQDYRLSRNYLKLCNDKSGSRGVSVPSSSSSSQTMLQHWPGSTSTGLDQVLATDVDASACYSSLQNKALQGWTSLPVDCKPQQLTDPTMDLFQAGLQGVGLLNLGLPVGDFSTTPNILLTSNPYAAMEHDGLMGPAVEQGGPRGCNLTRRQFDKTGWALQSTVYQ</sequence>
<feature type="compositionally biased region" description="Low complexity" evidence="1">
    <location>
        <begin position="120"/>
        <end position="132"/>
    </location>
</feature>
<feature type="region of interest" description="Disordered" evidence="1">
    <location>
        <begin position="117"/>
        <end position="141"/>
    </location>
</feature>
<evidence type="ECO:0000313" key="3">
    <source>
        <dbReference type="Proteomes" id="UP000245956"/>
    </source>
</evidence>
<dbReference type="EMBL" id="LCWV01000066">
    <property type="protein sequence ID" value="PWI64396.1"/>
    <property type="molecule type" value="Genomic_DNA"/>
</dbReference>
<comment type="caution">
    <text evidence="2">The sequence shown here is derived from an EMBL/GenBank/DDBJ whole genome shotgun (WGS) entry which is preliminary data.</text>
</comment>
<reference evidence="2 3" key="1">
    <citation type="journal article" date="2016" name="Front. Microbiol.">
        <title>Genome and transcriptome sequences reveal the specific parasitism of the nematophagous Purpureocillium lilacinum 36-1.</title>
        <authorList>
            <person name="Xie J."/>
            <person name="Li S."/>
            <person name="Mo C."/>
            <person name="Xiao X."/>
            <person name="Peng D."/>
            <person name="Wang G."/>
            <person name="Xiao Y."/>
        </authorList>
    </citation>
    <scope>NUCLEOTIDE SEQUENCE [LARGE SCALE GENOMIC DNA]</scope>
    <source>
        <strain evidence="2 3">36-1</strain>
    </source>
</reference>